<accession>A0A4R3YB44</accession>
<keyword evidence="4" id="KW-1185">Reference proteome</keyword>
<dbReference type="RefSeq" id="WP_124945972.1">
    <property type="nucleotide sequence ID" value="NZ_BHVT01000020.1"/>
</dbReference>
<evidence type="ECO:0000256" key="2">
    <source>
        <dbReference type="SAM" id="SignalP"/>
    </source>
</evidence>
<dbReference type="EMBL" id="SMCO01000003">
    <property type="protein sequence ID" value="TCV88992.1"/>
    <property type="molecule type" value="Genomic_DNA"/>
</dbReference>
<sequence>MKRTAKLVVCLGLAWGMNAQAASVTYYLDQSNALLDGIGYVKVTVSDSTTNAGDIDFKVETTSAFSTSPIGIGTNFGLQAFGFNPTMALSSSNIYNLNTSWSVGSGNLDGFGSFSVAETGTGNSRLDPLTFSINIAGDSISSYANPSTGTAGSWFGSTNPFFAAHVAGFTSNLSDANGMVTSAYFAGSTTTLPPNLVPVPAAAWLLGSGLIGLVGLARRKAVQ</sequence>
<feature type="chain" id="PRO_5020857795" evidence="2">
    <location>
        <begin position="22"/>
        <end position="223"/>
    </location>
</feature>
<organism evidence="3 4">
    <name type="scientific">Sulfurirhabdus autotrophica</name>
    <dbReference type="NCBI Taxonomy" id="1706046"/>
    <lineage>
        <taxon>Bacteria</taxon>
        <taxon>Pseudomonadati</taxon>
        <taxon>Pseudomonadota</taxon>
        <taxon>Betaproteobacteria</taxon>
        <taxon>Nitrosomonadales</taxon>
        <taxon>Sulfuricellaceae</taxon>
        <taxon>Sulfurirhabdus</taxon>
    </lineage>
</organism>
<dbReference type="InterPro" id="IPR022472">
    <property type="entry name" value="VPLPA-CTERM"/>
</dbReference>
<keyword evidence="1" id="KW-0472">Membrane</keyword>
<feature type="transmembrane region" description="Helical" evidence="1">
    <location>
        <begin position="196"/>
        <end position="217"/>
    </location>
</feature>
<evidence type="ECO:0000313" key="3">
    <source>
        <dbReference type="EMBL" id="TCV88992.1"/>
    </source>
</evidence>
<keyword evidence="2" id="KW-0732">Signal</keyword>
<gene>
    <name evidence="3" type="ORF">EDC63_10364</name>
</gene>
<keyword evidence="1" id="KW-1133">Transmembrane helix</keyword>
<feature type="signal peptide" evidence="2">
    <location>
        <begin position="1"/>
        <end position="21"/>
    </location>
</feature>
<dbReference type="NCBIfam" id="TIGR03370">
    <property type="entry name" value="VPLPA-CTERM"/>
    <property type="match status" value="1"/>
</dbReference>
<evidence type="ECO:0000313" key="4">
    <source>
        <dbReference type="Proteomes" id="UP000295367"/>
    </source>
</evidence>
<dbReference type="AlphaFoldDB" id="A0A4R3YB44"/>
<dbReference type="Proteomes" id="UP000295367">
    <property type="component" value="Unassembled WGS sequence"/>
</dbReference>
<name>A0A4R3YB44_9PROT</name>
<comment type="caution">
    <text evidence="3">The sequence shown here is derived from an EMBL/GenBank/DDBJ whole genome shotgun (WGS) entry which is preliminary data.</text>
</comment>
<reference evidence="3 4" key="1">
    <citation type="submission" date="2019-03" db="EMBL/GenBank/DDBJ databases">
        <title>Genomic Encyclopedia of Type Strains, Phase IV (KMG-IV): sequencing the most valuable type-strain genomes for metagenomic binning, comparative biology and taxonomic classification.</title>
        <authorList>
            <person name="Goeker M."/>
        </authorList>
    </citation>
    <scope>NUCLEOTIDE SEQUENCE [LARGE SCALE GENOMIC DNA]</scope>
    <source>
        <strain evidence="3 4">DSM 100309</strain>
    </source>
</reference>
<protein>
    <submittedName>
        <fullName evidence="3">Putative secreted protein</fullName>
    </submittedName>
</protein>
<evidence type="ECO:0000256" key="1">
    <source>
        <dbReference type="SAM" id="Phobius"/>
    </source>
</evidence>
<proteinExistence type="predicted"/>
<keyword evidence="1" id="KW-0812">Transmembrane</keyword>